<dbReference type="RefSeq" id="WP_182549868.1">
    <property type="nucleotide sequence ID" value="NZ_JACGXN010000003.1"/>
</dbReference>
<evidence type="ECO:0000313" key="2">
    <source>
        <dbReference type="EMBL" id="MBA8879235.1"/>
    </source>
</evidence>
<dbReference type="InterPro" id="IPR029052">
    <property type="entry name" value="Metallo-depent_PP-like"/>
</dbReference>
<feature type="domain" description="Calcineurin-like phosphoesterase" evidence="1">
    <location>
        <begin position="1"/>
        <end position="161"/>
    </location>
</feature>
<comment type="caution">
    <text evidence="2">The sequence shown here is derived from an EMBL/GenBank/DDBJ whole genome shotgun (WGS) entry which is preliminary data.</text>
</comment>
<dbReference type="Pfam" id="PF00149">
    <property type="entry name" value="Metallophos"/>
    <property type="match status" value="1"/>
</dbReference>
<name>A0A839ELZ7_9HYPH</name>
<evidence type="ECO:0000259" key="1">
    <source>
        <dbReference type="Pfam" id="PF00149"/>
    </source>
</evidence>
<sequence>MKIAVIADIHGNVMALDAVLNDLELRGGADLIVNLGDCVSGPLWPRETFERLEEIAAPTVRGNHDRRVAEDGTDEMWPSDRYARERLTPAQRDKLATLPLQLEIAPSVLAFHARPDHDERYLADAIVDGHLVPAALEAIEKRLHKLDPAFRLLLCGHSHRPELLRLPDGRVIFNPGSVGEPAYFDDTEPMHVSQQGSPHARYGRVEIDGDGAINFEFFAVTYDWESAAQQAERAGQPSWAHALRTGFMPKTQGV</sequence>
<reference evidence="2 3" key="1">
    <citation type="submission" date="2020-07" db="EMBL/GenBank/DDBJ databases">
        <title>Genomic Encyclopedia of Type Strains, Phase IV (KMG-V): Genome sequencing to study the core and pangenomes of soil and plant-associated prokaryotes.</title>
        <authorList>
            <person name="Whitman W."/>
        </authorList>
    </citation>
    <scope>NUCLEOTIDE SEQUENCE [LARGE SCALE GENOMIC DNA]</scope>
    <source>
        <strain evidence="2 3">AN3</strain>
    </source>
</reference>
<accession>A0A839ELZ7</accession>
<dbReference type="SUPFAM" id="SSF56300">
    <property type="entry name" value="Metallo-dependent phosphatases"/>
    <property type="match status" value="1"/>
</dbReference>
<dbReference type="PIRSF" id="PIRSF000883">
    <property type="entry name" value="Pesterase_MJ0912"/>
    <property type="match status" value="1"/>
</dbReference>
<proteinExistence type="predicted"/>
<dbReference type="PANTHER" id="PTHR42850:SF2">
    <property type="entry name" value="BLL5683 PROTEIN"/>
    <property type="match status" value="1"/>
</dbReference>
<dbReference type="InterPro" id="IPR050126">
    <property type="entry name" value="Ap4A_hydrolase"/>
</dbReference>
<dbReference type="AlphaFoldDB" id="A0A839ELZ7"/>
<dbReference type="EMBL" id="JACGXN010000003">
    <property type="protein sequence ID" value="MBA8879235.1"/>
    <property type="molecule type" value="Genomic_DNA"/>
</dbReference>
<keyword evidence="3" id="KW-1185">Reference proteome</keyword>
<dbReference type="Gene3D" id="3.60.21.10">
    <property type="match status" value="1"/>
</dbReference>
<organism evidence="2 3">
    <name type="scientific">Phyllobacterium myrsinacearum</name>
    <dbReference type="NCBI Taxonomy" id="28101"/>
    <lineage>
        <taxon>Bacteria</taxon>
        <taxon>Pseudomonadati</taxon>
        <taxon>Pseudomonadota</taxon>
        <taxon>Alphaproteobacteria</taxon>
        <taxon>Hyphomicrobiales</taxon>
        <taxon>Phyllobacteriaceae</taxon>
        <taxon>Phyllobacterium</taxon>
    </lineage>
</organism>
<dbReference type="InterPro" id="IPR004843">
    <property type="entry name" value="Calcineurin-like_PHP"/>
</dbReference>
<dbReference type="InterPro" id="IPR011152">
    <property type="entry name" value="Pesterase_MJ0912"/>
</dbReference>
<dbReference type="GO" id="GO:0005737">
    <property type="term" value="C:cytoplasm"/>
    <property type="evidence" value="ECO:0007669"/>
    <property type="project" value="TreeGrafter"/>
</dbReference>
<evidence type="ECO:0000313" key="3">
    <source>
        <dbReference type="Proteomes" id="UP000549052"/>
    </source>
</evidence>
<dbReference type="GO" id="GO:0016791">
    <property type="term" value="F:phosphatase activity"/>
    <property type="evidence" value="ECO:0007669"/>
    <property type="project" value="TreeGrafter"/>
</dbReference>
<dbReference type="PANTHER" id="PTHR42850">
    <property type="entry name" value="METALLOPHOSPHOESTERASE"/>
    <property type="match status" value="1"/>
</dbReference>
<protein>
    <submittedName>
        <fullName evidence="2">Putative phosphodiesterase</fullName>
    </submittedName>
</protein>
<dbReference type="Proteomes" id="UP000549052">
    <property type="component" value="Unassembled WGS sequence"/>
</dbReference>
<gene>
    <name evidence="2" type="ORF">FHW16_002953</name>
</gene>